<proteinExistence type="predicted"/>
<protein>
    <submittedName>
        <fullName evidence="2">Uncharacterized protein</fullName>
    </submittedName>
</protein>
<evidence type="ECO:0000256" key="1">
    <source>
        <dbReference type="SAM" id="MobiDB-lite"/>
    </source>
</evidence>
<reference evidence="2 3" key="1">
    <citation type="submission" date="2019-02" db="EMBL/GenBank/DDBJ databases">
        <title>Genome sequencing of the rare red list fungi Antrodiella citrinella (Flaviporus citrinellus).</title>
        <authorList>
            <person name="Buettner E."/>
            <person name="Kellner H."/>
        </authorList>
    </citation>
    <scope>NUCLEOTIDE SEQUENCE [LARGE SCALE GENOMIC DNA]</scope>
    <source>
        <strain evidence="2 3">DSM 108506</strain>
    </source>
</reference>
<organism evidence="2 3">
    <name type="scientific">Antrodiella citrinella</name>
    <dbReference type="NCBI Taxonomy" id="2447956"/>
    <lineage>
        <taxon>Eukaryota</taxon>
        <taxon>Fungi</taxon>
        <taxon>Dikarya</taxon>
        <taxon>Basidiomycota</taxon>
        <taxon>Agaricomycotina</taxon>
        <taxon>Agaricomycetes</taxon>
        <taxon>Polyporales</taxon>
        <taxon>Steccherinaceae</taxon>
        <taxon>Antrodiella</taxon>
    </lineage>
</organism>
<name>A0A4S4MW02_9APHY</name>
<keyword evidence="3" id="KW-1185">Reference proteome</keyword>
<evidence type="ECO:0000313" key="2">
    <source>
        <dbReference type="EMBL" id="THH30544.1"/>
    </source>
</evidence>
<dbReference type="AlphaFoldDB" id="A0A4S4MW02"/>
<accession>A0A4S4MW02</accession>
<evidence type="ECO:0000313" key="3">
    <source>
        <dbReference type="Proteomes" id="UP000308730"/>
    </source>
</evidence>
<dbReference type="Proteomes" id="UP000308730">
    <property type="component" value="Unassembled WGS sequence"/>
</dbReference>
<gene>
    <name evidence="2" type="ORF">EUX98_g3638</name>
</gene>
<sequence length="65" mass="7244">MFKFNFDLEDGDLDDSNNPLEPQATGPEAPSPQNLKPFAEIQFEDLVMPQYCPPGCTSLIWPSIS</sequence>
<comment type="caution">
    <text evidence="2">The sequence shown here is derived from an EMBL/GenBank/DDBJ whole genome shotgun (WGS) entry which is preliminary data.</text>
</comment>
<feature type="region of interest" description="Disordered" evidence="1">
    <location>
        <begin position="1"/>
        <end position="34"/>
    </location>
</feature>
<dbReference type="EMBL" id="SGPM01000076">
    <property type="protein sequence ID" value="THH30544.1"/>
    <property type="molecule type" value="Genomic_DNA"/>
</dbReference>